<evidence type="ECO:0000259" key="2">
    <source>
        <dbReference type="Pfam" id="PF13386"/>
    </source>
</evidence>
<sequence>MFISAFIFGLLSSLHCVGMCGPIAFALPVHKGSKSDKWKKIIAYHLGRLFTYAAIGAIFGLFGRAFVLAGLQQMLSIVTGVVLIVIALFQKKILNALEQKTSSSVVGFIKQGYQKIAKSSSIANFFSLGALNGLLPCGTVYIALIGAIATQNLLSGSFYMLVFGLGTVPLMLVLMGAKIASTVKFRTVFRKAVPVMLLIVGSLFILRGMGLGIAFISPTDMSLQVQLVPVGCH</sequence>
<dbReference type="RefSeq" id="WP_167186548.1">
    <property type="nucleotide sequence ID" value="NZ_JAASQL010000001.1"/>
</dbReference>
<accession>A0ABX0UDP9</accession>
<evidence type="ECO:0000313" key="3">
    <source>
        <dbReference type="EMBL" id="NIJ45182.1"/>
    </source>
</evidence>
<dbReference type="Pfam" id="PF13386">
    <property type="entry name" value="DsbD_2"/>
    <property type="match status" value="1"/>
</dbReference>
<dbReference type="PANTHER" id="PTHR42208">
    <property type="entry name" value="HEAVY METAL TRANSPORTER-RELATED"/>
    <property type="match status" value="1"/>
</dbReference>
<name>A0ABX0UDP9_9FLAO</name>
<dbReference type="InterPro" id="IPR039447">
    <property type="entry name" value="UreH-like_TM_dom"/>
</dbReference>
<keyword evidence="1" id="KW-0472">Membrane</keyword>
<feature type="transmembrane region" description="Helical" evidence="1">
    <location>
        <begin position="156"/>
        <end position="180"/>
    </location>
</feature>
<feature type="domain" description="Urease accessory protein UreH-like transmembrane" evidence="2">
    <location>
        <begin position="5"/>
        <end position="201"/>
    </location>
</feature>
<keyword evidence="1" id="KW-0812">Transmembrane</keyword>
<evidence type="ECO:0000256" key="1">
    <source>
        <dbReference type="SAM" id="Phobius"/>
    </source>
</evidence>
<evidence type="ECO:0000313" key="4">
    <source>
        <dbReference type="Proteomes" id="UP000745859"/>
    </source>
</evidence>
<reference evidence="3 4" key="1">
    <citation type="submission" date="2020-03" db="EMBL/GenBank/DDBJ databases">
        <title>Genomic Encyclopedia of Type Strains, Phase IV (KMG-IV): sequencing the most valuable type-strain genomes for metagenomic binning, comparative biology and taxonomic classification.</title>
        <authorList>
            <person name="Goeker M."/>
        </authorList>
    </citation>
    <scope>NUCLEOTIDE SEQUENCE [LARGE SCALE GENOMIC DNA]</scope>
    <source>
        <strain evidence="3 4">DSM 101599</strain>
    </source>
</reference>
<feature type="transmembrane region" description="Helical" evidence="1">
    <location>
        <begin position="6"/>
        <end position="29"/>
    </location>
</feature>
<gene>
    <name evidence="3" type="ORF">FHR24_001621</name>
</gene>
<feature type="transmembrane region" description="Helical" evidence="1">
    <location>
        <begin position="49"/>
        <end position="67"/>
    </location>
</feature>
<keyword evidence="4" id="KW-1185">Reference proteome</keyword>
<proteinExistence type="predicted"/>
<dbReference type="EMBL" id="JAASQL010000001">
    <property type="protein sequence ID" value="NIJ45182.1"/>
    <property type="molecule type" value="Genomic_DNA"/>
</dbReference>
<organism evidence="3 4">
    <name type="scientific">Wenyingzhuangia heitensis</name>
    <dbReference type="NCBI Taxonomy" id="1487859"/>
    <lineage>
        <taxon>Bacteria</taxon>
        <taxon>Pseudomonadati</taxon>
        <taxon>Bacteroidota</taxon>
        <taxon>Flavobacteriia</taxon>
        <taxon>Flavobacteriales</taxon>
        <taxon>Flavobacteriaceae</taxon>
        <taxon>Wenyingzhuangia</taxon>
    </lineage>
</organism>
<protein>
    <recommendedName>
        <fullName evidence="2">Urease accessory protein UreH-like transmembrane domain-containing protein</fullName>
    </recommendedName>
</protein>
<comment type="caution">
    <text evidence="3">The sequence shown here is derived from an EMBL/GenBank/DDBJ whole genome shotgun (WGS) entry which is preliminary data.</text>
</comment>
<feature type="transmembrane region" description="Helical" evidence="1">
    <location>
        <begin position="192"/>
        <end position="216"/>
    </location>
</feature>
<dbReference type="PANTHER" id="PTHR42208:SF1">
    <property type="entry name" value="HEAVY METAL TRANSPORTER"/>
    <property type="match status" value="1"/>
</dbReference>
<feature type="transmembrane region" description="Helical" evidence="1">
    <location>
        <begin position="125"/>
        <end position="150"/>
    </location>
</feature>
<keyword evidence="1" id="KW-1133">Transmembrane helix</keyword>
<feature type="transmembrane region" description="Helical" evidence="1">
    <location>
        <begin position="73"/>
        <end position="90"/>
    </location>
</feature>
<dbReference type="Proteomes" id="UP000745859">
    <property type="component" value="Unassembled WGS sequence"/>
</dbReference>